<gene>
    <name evidence="1" type="ORF">ILYODFUR_014318</name>
</gene>
<dbReference type="Proteomes" id="UP001482620">
    <property type="component" value="Unassembled WGS sequence"/>
</dbReference>
<name>A0ABV0U777_9TELE</name>
<keyword evidence="2" id="KW-1185">Reference proteome</keyword>
<protein>
    <submittedName>
        <fullName evidence="1">Uncharacterized protein</fullName>
    </submittedName>
</protein>
<evidence type="ECO:0000313" key="2">
    <source>
        <dbReference type="Proteomes" id="UP001482620"/>
    </source>
</evidence>
<proteinExistence type="predicted"/>
<dbReference type="EMBL" id="JAHRIQ010059128">
    <property type="protein sequence ID" value="MEQ2240380.1"/>
    <property type="molecule type" value="Genomic_DNA"/>
</dbReference>
<organism evidence="1 2">
    <name type="scientific">Ilyodon furcidens</name>
    <name type="common">goldbreast splitfin</name>
    <dbReference type="NCBI Taxonomy" id="33524"/>
    <lineage>
        <taxon>Eukaryota</taxon>
        <taxon>Metazoa</taxon>
        <taxon>Chordata</taxon>
        <taxon>Craniata</taxon>
        <taxon>Vertebrata</taxon>
        <taxon>Euteleostomi</taxon>
        <taxon>Actinopterygii</taxon>
        <taxon>Neopterygii</taxon>
        <taxon>Teleostei</taxon>
        <taxon>Neoteleostei</taxon>
        <taxon>Acanthomorphata</taxon>
        <taxon>Ovalentaria</taxon>
        <taxon>Atherinomorphae</taxon>
        <taxon>Cyprinodontiformes</taxon>
        <taxon>Goodeidae</taxon>
        <taxon>Ilyodon</taxon>
    </lineage>
</organism>
<evidence type="ECO:0000313" key="1">
    <source>
        <dbReference type="EMBL" id="MEQ2240380.1"/>
    </source>
</evidence>
<reference evidence="1 2" key="1">
    <citation type="submission" date="2021-06" db="EMBL/GenBank/DDBJ databases">
        <authorList>
            <person name="Palmer J.M."/>
        </authorList>
    </citation>
    <scope>NUCLEOTIDE SEQUENCE [LARGE SCALE GENOMIC DNA]</scope>
    <source>
        <strain evidence="2">if_2019</strain>
        <tissue evidence="1">Muscle</tissue>
    </source>
</reference>
<sequence>MLSSWRLHKDLSIHAQKTEYGSSFGLSVELWPKTFNKIYTELVHRHSYNNLYDQQIQNLNATENLLQRRVYKREPMIVGHLERLLPALVLKAHCPPWFK</sequence>
<comment type="caution">
    <text evidence="1">The sequence shown here is derived from an EMBL/GenBank/DDBJ whole genome shotgun (WGS) entry which is preliminary data.</text>
</comment>
<accession>A0ABV0U777</accession>